<evidence type="ECO:0000259" key="4">
    <source>
        <dbReference type="Pfam" id="PF01168"/>
    </source>
</evidence>
<reference evidence="5" key="1">
    <citation type="submission" date="2023-07" db="EMBL/GenBank/DDBJ databases">
        <title>Wenyingzhuangia sp. chi5 genome sequencing and assembly.</title>
        <authorList>
            <person name="Park S."/>
        </authorList>
    </citation>
    <scope>NUCLEOTIDE SEQUENCE</scope>
    <source>
        <strain evidence="5">Chi5</strain>
    </source>
</reference>
<dbReference type="PANTHER" id="PTHR10146:SF14">
    <property type="entry name" value="PYRIDOXAL PHOSPHATE HOMEOSTASIS PROTEIN"/>
    <property type="match status" value="1"/>
</dbReference>
<dbReference type="InterPro" id="IPR029066">
    <property type="entry name" value="PLP-binding_barrel"/>
</dbReference>
<dbReference type="EMBL" id="JAUMIT010000003">
    <property type="protein sequence ID" value="MDO3694871.1"/>
    <property type="molecule type" value="Genomic_DNA"/>
</dbReference>
<evidence type="ECO:0000256" key="3">
    <source>
        <dbReference type="RuleBase" id="RU004514"/>
    </source>
</evidence>
<feature type="modified residue" description="N6-(pyridoxal phosphate)lysine" evidence="2">
    <location>
        <position position="25"/>
    </location>
</feature>
<evidence type="ECO:0000313" key="5">
    <source>
        <dbReference type="EMBL" id="MDO3694871.1"/>
    </source>
</evidence>
<dbReference type="HAMAP" id="MF_02087">
    <property type="entry name" value="PLP_homeostasis"/>
    <property type="match status" value="1"/>
</dbReference>
<gene>
    <name evidence="5" type="ORF">QVZ41_08445</name>
</gene>
<dbReference type="PIRSF" id="PIRSF004848">
    <property type="entry name" value="YBL036c_PLPDEIII"/>
    <property type="match status" value="1"/>
</dbReference>
<comment type="function">
    <text evidence="2">Pyridoxal 5'-phosphate (PLP)-binding protein, which is involved in PLP homeostasis.</text>
</comment>
<name>A0ABT8VSA7_9FLAO</name>
<proteinExistence type="inferred from homology"/>
<dbReference type="SUPFAM" id="SSF51419">
    <property type="entry name" value="PLP-binding barrel"/>
    <property type="match status" value="1"/>
</dbReference>
<keyword evidence="6" id="KW-1185">Reference proteome</keyword>
<dbReference type="RefSeq" id="WP_302884124.1">
    <property type="nucleotide sequence ID" value="NZ_JAUMIT010000003.1"/>
</dbReference>
<organism evidence="5 6">
    <name type="scientific">Wenyingzhuangia gilva</name>
    <dbReference type="NCBI Taxonomy" id="3057677"/>
    <lineage>
        <taxon>Bacteria</taxon>
        <taxon>Pseudomonadati</taxon>
        <taxon>Bacteroidota</taxon>
        <taxon>Flavobacteriia</taxon>
        <taxon>Flavobacteriales</taxon>
        <taxon>Flavobacteriaceae</taxon>
        <taxon>Wenyingzhuangia</taxon>
    </lineage>
</organism>
<keyword evidence="1 2" id="KW-0663">Pyridoxal phosphate</keyword>
<feature type="domain" description="Alanine racemase N-terminal" evidence="4">
    <location>
        <begin position="3"/>
        <end position="215"/>
    </location>
</feature>
<accession>A0ABT8VSA7</accession>
<evidence type="ECO:0000256" key="1">
    <source>
        <dbReference type="ARBA" id="ARBA00022898"/>
    </source>
</evidence>
<sequence>MSISQNLADIKKTLPKEVTLVAVSKTKPVSDLQEAYDAGQRIFGENKIQEMVEKYDVLPKDISWHMIGHLQSNKVKYMAHFVDLIHGVDKFSTLKEINKQAKKHNRIINCLLQLKIAEEDSKFGLSAEKIKDILSSDDYKNLENIKIVGLMGMASFVEDENQIKQEFSSLKTFYDELKPTQPQFNTVSMGMSGDYELAIEQGSNMVRVGSAIFGNRNYNK</sequence>
<protein>
    <recommendedName>
        <fullName evidence="2">Pyridoxal phosphate homeostasis protein</fullName>
        <shortName evidence="2">PLP homeostasis protein</shortName>
    </recommendedName>
</protein>
<dbReference type="Pfam" id="PF01168">
    <property type="entry name" value="Ala_racemase_N"/>
    <property type="match status" value="1"/>
</dbReference>
<comment type="caution">
    <text evidence="5">The sequence shown here is derived from an EMBL/GenBank/DDBJ whole genome shotgun (WGS) entry which is preliminary data.</text>
</comment>
<comment type="similarity">
    <text evidence="2 3">Belongs to the pyridoxal phosphate-binding protein YggS/PROSC family.</text>
</comment>
<dbReference type="InterPro" id="IPR001608">
    <property type="entry name" value="Ala_racemase_N"/>
</dbReference>
<dbReference type="CDD" id="cd00635">
    <property type="entry name" value="PLPDE_III_YBL036c_like"/>
    <property type="match status" value="1"/>
</dbReference>
<evidence type="ECO:0000256" key="2">
    <source>
        <dbReference type="HAMAP-Rule" id="MF_02087"/>
    </source>
</evidence>
<dbReference type="Proteomes" id="UP001168642">
    <property type="component" value="Unassembled WGS sequence"/>
</dbReference>
<dbReference type="InterPro" id="IPR011078">
    <property type="entry name" value="PyrdxlP_homeostasis"/>
</dbReference>
<evidence type="ECO:0000313" key="6">
    <source>
        <dbReference type="Proteomes" id="UP001168642"/>
    </source>
</evidence>
<dbReference type="Gene3D" id="3.20.20.10">
    <property type="entry name" value="Alanine racemase"/>
    <property type="match status" value="1"/>
</dbReference>
<dbReference type="PANTHER" id="PTHR10146">
    <property type="entry name" value="PROLINE SYNTHETASE CO-TRANSCRIBED BACTERIAL HOMOLOG PROTEIN"/>
    <property type="match status" value="1"/>
</dbReference>
<dbReference type="NCBIfam" id="TIGR00044">
    <property type="entry name" value="YggS family pyridoxal phosphate-dependent enzyme"/>
    <property type="match status" value="1"/>
</dbReference>